<gene>
    <name evidence="6" type="ordered locus">Clole_3666</name>
</gene>
<evidence type="ECO:0000259" key="4">
    <source>
        <dbReference type="PROSITE" id="PS50110"/>
    </source>
</evidence>
<name>F2JH09_CELLD</name>
<dbReference type="EMBL" id="CP002582">
    <property type="protein sequence ID" value="ADZ85349.1"/>
    <property type="molecule type" value="Genomic_DNA"/>
</dbReference>
<evidence type="ECO:0000256" key="2">
    <source>
        <dbReference type="ARBA" id="ARBA00024867"/>
    </source>
</evidence>
<reference evidence="6 7" key="1">
    <citation type="journal article" date="2011" name="J. Bacteriol.">
        <title>Complete genome sequence of the cellulose-degrading bacterium Cellulosilyticum lentocellum.</title>
        <authorList>
            <consortium name="US DOE Joint Genome Institute"/>
            <person name="Miller D.A."/>
            <person name="Suen G."/>
            <person name="Bruce D."/>
            <person name="Copeland A."/>
            <person name="Cheng J.F."/>
            <person name="Detter C."/>
            <person name="Goodwin L.A."/>
            <person name="Han C.S."/>
            <person name="Hauser L.J."/>
            <person name="Land M.L."/>
            <person name="Lapidus A."/>
            <person name="Lucas S."/>
            <person name="Meincke L."/>
            <person name="Pitluck S."/>
            <person name="Tapia R."/>
            <person name="Teshima H."/>
            <person name="Woyke T."/>
            <person name="Fox B.G."/>
            <person name="Angert E.R."/>
            <person name="Currie C.R."/>
        </authorList>
    </citation>
    <scope>NUCLEOTIDE SEQUENCE [LARGE SCALE GENOMIC DNA]</scope>
    <source>
        <strain evidence="7">ATCC 49066 / DSM 5427 / NCIMB 11756 / RHM5</strain>
    </source>
</reference>
<dbReference type="PANTHER" id="PTHR37299">
    <property type="entry name" value="TRANSCRIPTIONAL REGULATOR-RELATED"/>
    <property type="match status" value="1"/>
</dbReference>
<feature type="modified residue" description="4-aspartylphosphate" evidence="3">
    <location>
        <position position="57"/>
    </location>
</feature>
<evidence type="ECO:0000256" key="3">
    <source>
        <dbReference type="PROSITE-ProRule" id="PRU00169"/>
    </source>
</evidence>
<evidence type="ECO:0000256" key="1">
    <source>
        <dbReference type="ARBA" id="ARBA00018672"/>
    </source>
</evidence>
<dbReference type="InterPro" id="IPR007492">
    <property type="entry name" value="LytTR_DNA-bd_dom"/>
</dbReference>
<dbReference type="GO" id="GO:0003677">
    <property type="term" value="F:DNA binding"/>
    <property type="evidence" value="ECO:0007669"/>
    <property type="project" value="InterPro"/>
</dbReference>
<dbReference type="GO" id="GO:0000156">
    <property type="term" value="F:phosphorelay response regulator activity"/>
    <property type="evidence" value="ECO:0007669"/>
    <property type="project" value="InterPro"/>
</dbReference>
<dbReference type="AlphaFoldDB" id="F2JH09"/>
<dbReference type="InterPro" id="IPR011006">
    <property type="entry name" value="CheY-like_superfamily"/>
</dbReference>
<dbReference type="Gene3D" id="3.40.50.2300">
    <property type="match status" value="1"/>
</dbReference>
<dbReference type="PANTHER" id="PTHR37299:SF1">
    <property type="entry name" value="STAGE 0 SPORULATION PROTEIN A HOMOLOG"/>
    <property type="match status" value="1"/>
</dbReference>
<dbReference type="Proteomes" id="UP000008467">
    <property type="component" value="Chromosome"/>
</dbReference>
<keyword evidence="3" id="KW-0597">Phosphoprotein</keyword>
<dbReference type="Pfam" id="PF04397">
    <property type="entry name" value="LytTR"/>
    <property type="match status" value="1"/>
</dbReference>
<dbReference type="SUPFAM" id="SSF52172">
    <property type="entry name" value="CheY-like"/>
    <property type="match status" value="1"/>
</dbReference>
<dbReference type="SMART" id="SM00448">
    <property type="entry name" value="REC"/>
    <property type="match status" value="1"/>
</dbReference>
<dbReference type="Pfam" id="PF00072">
    <property type="entry name" value="Response_reg"/>
    <property type="match status" value="1"/>
</dbReference>
<proteinExistence type="predicted"/>
<dbReference type="HOGENOM" id="CLU_000445_14_2_9"/>
<dbReference type="PROSITE" id="PS50930">
    <property type="entry name" value="HTH_LYTTR"/>
    <property type="match status" value="1"/>
</dbReference>
<dbReference type="SMART" id="SM00850">
    <property type="entry name" value="LytTR"/>
    <property type="match status" value="1"/>
</dbReference>
<keyword evidence="7" id="KW-1185">Reference proteome</keyword>
<dbReference type="STRING" id="642492.Clole_3666"/>
<dbReference type="KEGG" id="cle:Clole_3666"/>
<dbReference type="PROSITE" id="PS50110">
    <property type="entry name" value="RESPONSE_REGULATORY"/>
    <property type="match status" value="1"/>
</dbReference>
<evidence type="ECO:0000313" key="7">
    <source>
        <dbReference type="Proteomes" id="UP000008467"/>
    </source>
</evidence>
<evidence type="ECO:0000313" key="6">
    <source>
        <dbReference type="EMBL" id="ADZ85349.1"/>
    </source>
</evidence>
<sequence length="240" mass="28585">MFRIFVCDDEEVFRKHLEALLEEYLKSRVKQYEIQYFSSAEELLKANYEQCDVFCLDVEIENSINGITLAKKIRQKNLKADIIFTTSHPEEAHCAFEVNTLRYLLKPIQKEQLFKTFDLILKKRKEKLSKLITLNQGQRFFQIPFADIIYFETVDRKLRAVTSQKEYIIDNKINEVDKFVADKGFFRIHKSYLINLAYVKEYDQATVTMQNGDVVYMSRLRIKAFKESFRLYLKEAHRLG</sequence>
<dbReference type="RefSeq" id="WP_013658625.1">
    <property type="nucleotide sequence ID" value="NC_015275.1"/>
</dbReference>
<dbReference type="eggNOG" id="COG3279">
    <property type="taxonomic scope" value="Bacteria"/>
</dbReference>
<evidence type="ECO:0000259" key="5">
    <source>
        <dbReference type="PROSITE" id="PS50930"/>
    </source>
</evidence>
<accession>F2JH09</accession>
<dbReference type="Gene3D" id="2.40.50.1020">
    <property type="entry name" value="LytTr DNA-binding domain"/>
    <property type="match status" value="1"/>
</dbReference>
<organism evidence="6 7">
    <name type="scientific">Cellulosilyticum lentocellum (strain ATCC 49066 / DSM 5427 / NCIMB 11756 / RHM5)</name>
    <name type="common">Clostridium lentocellum</name>
    <dbReference type="NCBI Taxonomy" id="642492"/>
    <lineage>
        <taxon>Bacteria</taxon>
        <taxon>Bacillati</taxon>
        <taxon>Bacillota</taxon>
        <taxon>Clostridia</taxon>
        <taxon>Lachnospirales</taxon>
        <taxon>Cellulosilyticaceae</taxon>
        <taxon>Cellulosilyticum</taxon>
    </lineage>
</organism>
<protein>
    <recommendedName>
        <fullName evidence="1">Stage 0 sporulation protein A homolog</fullName>
    </recommendedName>
</protein>
<dbReference type="InterPro" id="IPR046947">
    <property type="entry name" value="LytR-like"/>
</dbReference>
<feature type="domain" description="Response regulatory" evidence="4">
    <location>
        <begin position="3"/>
        <end position="121"/>
    </location>
</feature>
<comment type="function">
    <text evidence="2">May play the central regulatory role in sporulation. It may be an element of the effector pathway responsible for the activation of sporulation genes in response to nutritional stress. Spo0A may act in concert with spo0H (a sigma factor) to control the expression of some genes that are critical to the sporulation process.</text>
</comment>
<feature type="domain" description="HTH LytTR-type" evidence="5">
    <location>
        <begin position="132"/>
        <end position="231"/>
    </location>
</feature>
<dbReference type="InterPro" id="IPR001789">
    <property type="entry name" value="Sig_transdc_resp-reg_receiver"/>
</dbReference>